<feature type="compositionally biased region" description="Polar residues" evidence="6">
    <location>
        <begin position="1675"/>
        <end position="1691"/>
    </location>
</feature>
<evidence type="ECO:0000256" key="1">
    <source>
        <dbReference type="ARBA" id="ARBA00004240"/>
    </source>
</evidence>
<dbReference type="GO" id="GO:0007030">
    <property type="term" value="P:Golgi organization"/>
    <property type="evidence" value="ECO:0007669"/>
    <property type="project" value="TreeGrafter"/>
</dbReference>
<accession>A0A9N9WX45</accession>
<sequence length="1972" mass="226103">MTSQHFDDGWDNWGEDWGSNPNESNINNNNNSLQNSQQLSQPNQQYMQQQPPQLTSNAPLYSQYLYQPQPTNVSHAQTMQTSQQQNPFAKAPNPSRAQQQQQYPGNPVNFFNPAQFSDSNANNNNNLSQYPTSQPSTFSFVQSPIPSSTVTTSLNSSNPQTVQFESVNKFQYQERHDNVPQNQYSVQPQQANVTYSNDQTSATPTMQTSQPMIYNNVNQARNMPQLEQSSYQYSQWNDQRTQSNESASWQPIPTYNANQHQITPILNQPQMPVNSNQSQIPPNPSDQQNLQAPQVRQQINVSASNQSIPSSSGFFPSHFDAPVKDEKPIIQEPQVPEMSVPQIPTSNQFYQPNVENIQVSSIESAPIPNLPPPPTSIPQMPPLLPTSMVIQQPKNPINEIPYPENRERLDDQVTITQNHPVPISQYDLFPTSQNNPAMPITTSSIDRHNYLVTGQLAQEVPAFSQHSVMHESSNENLPPPGLSRMVVGEPENNQAQGQLIQNDLLPPRSNRMVTGTEMTPTSFMNYQRQADGEVSHEPSMQRQLPPFNVSQQQVPQQQERIVEDQQNYNISDRNLYLVAGESDANSQRVITGVESDFNAPSLINPLQNLHIEDDEDFVNISVTNMSRNVDGDGMEELHLQNQAQHALDSSQQREEEIEGANDNNNESNVNLQPVIEIPSIPASINLSEQNSDIREDIEGANELSDPPKPPPAVFEEKRKSIDSSMRTNQKINTTMSSEDSELRELEKNMKQKSRRSNKKYDSDNDSESASLDEYKKDKSRDRYDDRYSKKNRDRVREELEKYKKREKERRSGGRRRNDDTDGSRYGDSSRRRTDDEDEDRRRTRNRKEKKVDDEVDDDDKEKERKDRRQRDNRDPRKKDYDYDDRRTSRRRREKYYDEDGAYPSGRRSHNASDREYERDYRPGRSSRGPYEMQGYYQQQAYPYDQNYYYQQQQQQYSDKLQAWLEQIRLTNPQAYEWYKNYYSGMLQKPQMPLQPTMDDLGGSLRSGYNSGSERASTSRFMSGGIVTNPLGSLNSSFIDNTNEYQSLQQSYQTIGKDYNQAYSSLNNFNKYDMYGDLRAKQPEVAAARMTPQKFQCLHGFVRLSNGLMITIDTLNADDKYLVKVDNVPIYDKTRRLYQSYPGPLIRGVSHKKTVIEFCEEKLKQSSHLESIQRASFTLLWSYLILMIRQNGSYTEHDIAELLMKSSEEYKAYDLDDNKSSANINNEVDDENATDVSESEENDASEHHSNSASHQPTSQSISASLMTEHVVLDKFKSYLLYGNIHDALDYATDNNLWGHALFLASKVDRRQHANVMLKFANKLSYNDPLQTLYQIMSGRMPACVTNFDEKWGDWRPHLAMIISNCTDKPDLVKRSILALGDTLASRGDIFGSQFCYLLIDPQFTDYSDTGLVNGKIGLLGTSFQMQFKEFATDESIIMTEVYEFARSLNTENYFIASLQKYKFLLASNMLDYGLKLKSLLYMEQISKCIIQQSQLFENSFISKVYSLADRLKFYDPVMEKLYEDIDNVEGTEDQQWLQELANVLQNETGSNFTQQYVPADVQTEAPYNPLDYQQQQLVQQPISTPIYDPVSQHQTPTHIPTIPSQTYEELDSNQSQIVYEQQNQVPVTTYDQNVGYSNQYKFQDQQQQPIQNYPNYNQNVGMQNDGQINEQIQNTQQGYQQSTYDPNAQLGYQQPYDPNAQLGYQQQNDNGYGWDQAKPTITMGTAQSHKFDDPQSQDKSDSNANKKDDKKSPAKKPEPEKAKKQAQSGWFSSLFGLKKGPNQMILPDDKNPAIVWDENTKKWVNKDGEEAETESFKPPPKMGDMGMPQPPLIQQIPQTMPQQQQQQQQIPQQQYAPQMQQPVMTQQPAMTQQPMMNQAPVQNHVAQMPQQQQQPQQVNQNAVDPAGPSVPSAPNMFKMQKGRNLKKSYVDILGNAGKTVSQPKELAPQMEMQFFNPAAQPQGMQFYNPNDFQ</sequence>
<dbReference type="GO" id="GO:0070971">
    <property type="term" value="C:endoplasmic reticulum exit site"/>
    <property type="evidence" value="ECO:0007669"/>
    <property type="project" value="TreeGrafter"/>
</dbReference>
<dbReference type="GO" id="GO:0012507">
    <property type="term" value="C:ER to Golgi transport vesicle membrane"/>
    <property type="evidence" value="ECO:0007669"/>
    <property type="project" value="TreeGrafter"/>
</dbReference>
<feature type="compositionally biased region" description="Basic and acidic residues" evidence="6">
    <location>
        <begin position="1728"/>
        <end position="1762"/>
    </location>
</feature>
<feature type="compositionally biased region" description="Basic and acidic residues" evidence="6">
    <location>
        <begin position="861"/>
        <end position="886"/>
    </location>
</feature>
<comment type="subcellular location">
    <subcellularLocation>
        <location evidence="1">Endoplasmic reticulum</location>
    </subcellularLocation>
</comment>
<feature type="region of interest" description="Disordered" evidence="6">
    <location>
        <begin position="1803"/>
        <end position="1870"/>
    </location>
</feature>
<evidence type="ECO:0000256" key="2">
    <source>
        <dbReference type="ARBA" id="ARBA00005927"/>
    </source>
</evidence>
<feature type="compositionally biased region" description="Polar residues" evidence="6">
    <location>
        <begin position="95"/>
        <end position="104"/>
    </location>
</feature>
<feature type="compositionally biased region" description="Polar residues" evidence="6">
    <location>
        <begin position="1249"/>
        <end position="1258"/>
    </location>
</feature>
<evidence type="ECO:0000313" key="8">
    <source>
        <dbReference type="EMBL" id="CAG9809429.1"/>
    </source>
</evidence>
<feature type="compositionally biased region" description="Low complexity" evidence="6">
    <location>
        <begin position="1821"/>
        <end position="1870"/>
    </location>
</feature>
<feature type="region of interest" description="Disordered" evidence="6">
    <location>
        <begin position="268"/>
        <end position="295"/>
    </location>
</feature>
<reference evidence="8" key="2">
    <citation type="submission" date="2022-10" db="EMBL/GenBank/DDBJ databases">
        <authorList>
            <consortium name="ENA_rothamsted_submissions"/>
            <consortium name="culmorum"/>
            <person name="King R."/>
        </authorList>
    </citation>
    <scope>NUCLEOTIDE SEQUENCE</scope>
</reference>
<organism evidence="8 9">
    <name type="scientific">Chironomus riparius</name>
    <dbReference type="NCBI Taxonomy" id="315576"/>
    <lineage>
        <taxon>Eukaryota</taxon>
        <taxon>Metazoa</taxon>
        <taxon>Ecdysozoa</taxon>
        <taxon>Arthropoda</taxon>
        <taxon>Hexapoda</taxon>
        <taxon>Insecta</taxon>
        <taxon>Pterygota</taxon>
        <taxon>Neoptera</taxon>
        <taxon>Endopterygota</taxon>
        <taxon>Diptera</taxon>
        <taxon>Nematocera</taxon>
        <taxon>Chironomoidea</taxon>
        <taxon>Chironomidae</taxon>
        <taxon>Chironominae</taxon>
        <taxon>Chironomus</taxon>
    </lineage>
</organism>
<gene>
    <name evidence="8" type="ORF">CHIRRI_LOCUS12255</name>
</gene>
<keyword evidence="3" id="KW-0813">Transport</keyword>
<evidence type="ECO:0000256" key="6">
    <source>
        <dbReference type="SAM" id="MobiDB-lite"/>
    </source>
</evidence>
<feature type="compositionally biased region" description="Low complexity" evidence="6">
    <location>
        <begin position="15"/>
        <end position="54"/>
    </location>
</feature>
<dbReference type="GO" id="GO:0016192">
    <property type="term" value="P:vesicle-mediated transport"/>
    <property type="evidence" value="ECO:0007669"/>
    <property type="project" value="UniProtKB-KW"/>
</dbReference>
<evidence type="ECO:0000256" key="3">
    <source>
        <dbReference type="ARBA" id="ARBA00022448"/>
    </source>
</evidence>
<dbReference type="Pfam" id="PF12931">
    <property type="entry name" value="TPR_Sec16"/>
    <property type="match status" value="1"/>
</dbReference>
<dbReference type="InterPro" id="IPR024298">
    <property type="entry name" value="Sec16_Sec23-bd"/>
</dbReference>
<dbReference type="PANTHER" id="PTHR13402:SF6">
    <property type="entry name" value="SECRETORY 16, ISOFORM I"/>
    <property type="match status" value="1"/>
</dbReference>
<feature type="domain" description="Sec16 Sec23-binding" evidence="7">
    <location>
        <begin position="1275"/>
        <end position="1511"/>
    </location>
</feature>
<evidence type="ECO:0000259" key="7">
    <source>
        <dbReference type="Pfam" id="PF12931"/>
    </source>
</evidence>
<dbReference type="CDD" id="cd09233">
    <property type="entry name" value="ACE1-Sec16-like"/>
    <property type="match status" value="1"/>
</dbReference>
<name>A0A9N9WX45_9DIPT</name>
<evidence type="ECO:0000313" key="9">
    <source>
        <dbReference type="Proteomes" id="UP001153620"/>
    </source>
</evidence>
<keyword evidence="5" id="KW-0931">ER-Golgi transport</keyword>
<evidence type="ECO:0000256" key="5">
    <source>
        <dbReference type="ARBA" id="ARBA00022892"/>
    </source>
</evidence>
<feature type="compositionally biased region" description="Acidic residues" evidence="6">
    <location>
        <begin position="1226"/>
        <end position="1242"/>
    </location>
</feature>
<keyword evidence="9" id="KW-1185">Reference proteome</keyword>
<feature type="region of interest" description="Disordered" evidence="6">
    <location>
        <begin position="1215"/>
        <end position="1258"/>
    </location>
</feature>
<comment type="similarity">
    <text evidence="2">Belongs to the SEC16 family.</text>
</comment>
<evidence type="ECO:0000256" key="4">
    <source>
        <dbReference type="ARBA" id="ARBA00022824"/>
    </source>
</evidence>
<dbReference type="EMBL" id="OU895879">
    <property type="protein sequence ID" value="CAG9809429.1"/>
    <property type="molecule type" value="Genomic_DNA"/>
</dbReference>
<keyword evidence="4" id="KW-0256">Endoplasmic reticulum</keyword>
<feature type="region of interest" description="Disordered" evidence="6">
    <location>
        <begin position="642"/>
        <end position="669"/>
    </location>
</feature>
<feature type="region of interest" description="Disordered" evidence="6">
    <location>
        <begin position="699"/>
        <end position="931"/>
    </location>
</feature>
<dbReference type="PANTHER" id="PTHR13402">
    <property type="entry name" value="RGPR-RELATED"/>
    <property type="match status" value="1"/>
</dbReference>
<feature type="region of interest" description="Disordered" evidence="6">
    <location>
        <begin position="72"/>
        <end position="134"/>
    </location>
</feature>
<dbReference type="Proteomes" id="UP001153620">
    <property type="component" value="Chromosome 3"/>
</dbReference>
<feature type="compositionally biased region" description="Basic and acidic residues" evidence="6">
    <location>
        <begin position="772"/>
        <end position="834"/>
    </location>
</feature>
<feature type="region of interest" description="Disordered" evidence="6">
    <location>
        <begin position="1675"/>
        <end position="1768"/>
    </location>
</feature>
<feature type="compositionally biased region" description="Basic and acidic residues" evidence="6">
    <location>
        <begin position="740"/>
        <end position="749"/>
    </location>
</feature>
<proteinExistence type="inferred from homology"/>
<feature type="region of interest" description="Disordered" evidence="6">
    <location>
        <begin position="1"/>
        <end position="55"/>
    </location>
</feature>
<feature type="compositionally biased region" description="Polar residues" evidence="6">
    <location>
        <begin position="72"/>
        <end position="87"/>
    </location>
</feature>
<dbReference type="Gene3D" id="1.25.40.1030">
    <property type="match status" value="1"/>
</dbReference>
<protein>
    <recommendedName>
        <fullName evidence="7">Sec16 Sec23-binding domain-containing protein</fullName>
    </recommendedName>
</protein>
<feature type="compositionally biased region" description="Polar residues" evidence="6">
    <location>
        <begin position="722"/>
        <end position="737"/>
    </location>
</feature>
<feature type="compositionally biased region" description="Basic and acidic residues" evidence="6">
    <location>
        <begin position="910"/>
        <end position="922"/>
    </location>
</feature>
<dbReference type="OrthoDB" id="8918678at2759"/>
<dbReference type="GO" id="GO:0070973">
    <property type="term" value="P:protein localization to endoplasmic reticulum exit site"/>
    <property type="evidence" value="ECO:0007669"/>
    <property type="project" value="TreeGrafter"/>
</dbReference>
<reference evidence="8" key="1">
    <citation type="submission" date="2022-01" db="EMBL/GenBank/DDBJ databases">
        <authorList>
            <person name="King R."/>
        </authorList>
    </citation>
    <scope>NUCLEOTIDE SEQUENCE</scope>
</reference>